<feature type="region of interest" description="Disordered" evidence="7">
    <location>
        <begin position="147"/>
        <end position="167"/>
    </location>
</feature>
<keyword evidence="2" id="KW-0479">Metal-binding</keyword>
<evidence type="ECO:0000256" key="1">
    <source>
        <dbReference type="ARBA" id="ARBA00005694"/>
    </source>
</evidence>
<feature type="region of interest" description="Disordered" evidence="7">
    <location>
        <begin position="192"/>
        <end position="242"/>
    </location>
</feature>
<dbReference type="EMBL" id="JACEFO010002082">
    <property type="protein sequence ID" value="KAF8685866.1"/>
    <property type="molecule type" value="Genomic_DNA"/>
</dbReference>
<dbReference type="Pfam" id="PF00320">
    <property type="entry name" value="GATA"/>
    <property type="match status" value="1"/>
</dbReference>
<keyword evidence="3 6" id="KW-0863">Zinc-finger</keyword>
<sequence>MHELLLLVTDMQELRILYLSPLDFPDDVADCDGSCVAGGGPPCLLHAGLCCPDDSLDTIMSNPDVFSDELLEDLLIAAALPPPHRGVALPAAAAAAMVAGEELLVDVDAGEDDVDFYSDRGSTCSNGAPRLPVLAALSDTSWTTSSTLVSTESSSPAPAPPHASRLVVPTKKRDMAVKRGKRLWSLEIPSVPESRDNINNNLSGSGGGDKDDGDRVVVVSGDGGGSLLGARPPANRRRTQKRACRHCESTETPQWRVGPDGPGTLCNACGIRYTKNKLLPEYRPSTSPSFRSDKHSNRHRKVVKLREKKVKVKEETVSVPPAATDRGDFMDVCKYISTGPKQFDLV</sequence>
<evidence type="ECO:0000259" key="8">
    <source>
        <dbReference type="PROSITE" id="PS50114"/>
    </source>
</evidence>
<dbReference type="InterPro" id="IPR013088">
    <property type="entry name" value="Znf_NHR/GATA"/>
</dbReference>
<dbReference type="PANTHER" id="PTHR45658:SF108">
    <property type="entry name" value="GATA ZINC FINGER FAMILY PROTEIN"/>
    <property type="match status" value="1"/>
</dbReference>
<keyword evidence="4" id="KW-0862">Zinc</keyword>
<evidence type="ECO:0000256" key="2">
    <source>
        <dbReference type="ARBA" id="ARBA00022723"/>
    </source>
</evidence>
<keyword evidence="5" id="KW-0010">Activator</keyword>
<proteinExistence type="inferred from homology"/>
<dbReference type="CDD" id="cd00202">
    <property type="entry name" value="ZnF_GATA"/>
    <property type="match status" value="1"/>
</dbReference>
<dbReference type="PANTHER" id="PTHR45658">
    <property type="entry name" value="GATA TRANSCRIPTION FACTOR"/>
    <property type="match status" value="1"/>
</dbReference>
<evidence type="ECO:0000256" key="6">
    <source>
        <dbReference type="PROSITE-ProRule" id="PRU00094"/>
    </source>
</evidence>
<protein>
    <recommendedName>
        <fullName evidence="8">GATA-type domain-containing protein</fullName>
    </recommendedName>
</protein>
<feature type="compositionally biased region" description="Low complexity" evidence="7">
    <location>
        <begin position="147"/>
        <end position="156"/>
    </location>
</feature>
<dbReference type="AlphaFoldDB" id="A0A835B2K5"/>
<reference evidence="9" key="1">
    <citation type="submission" date="2020-07" db="EMBL/GenBank/DDBJ databases">
        <title>Genome sequence and genetic diversity analysis of an under-domesticated orphan crop, white fonio (Digitaria exilis).</title>
        <authorList>
            <person name="Bennetzen J.L."/>
            <person name="Chen S."/>
            <person name="Ma X."/>
            <person name="Wang X."/>
            <person name="Yssel A.E.J."/>
            <person name="Chaluvadi S.R."/>
            <person name="Johnson M."/>
            <person name="Gangashetty P."/>
            <person name="Hamidou F."/>
            <person name="Sanogo M.D."/>
            <person name="Zwaenepoel A."/>
            <person name="Wallace J."/>
            <person name="Van De Peer Y."/>
            <person name="Van Deynze A."/>
        </authorList>
    </citation>
    <scope>NUCLEOTIDE SEQUENCE</scope>
    <source>
        <tissue evidence="9">Leaves</tissue>
    </source>
</reference>
<dbReference type="Gene3D" id="3.30.50.10">
    <property type="entry name" value="Erythroid Transcription Factor GATA-1, subunit A"/>
    <property type="match status" value="1"/>
</dbReference>
<dbReference type="Proteomes" id="UP000636709">
    <property type="component" value="Unassembled WGS sequence"/>
</dbReference>
<dbReference type="InterPro" id="IPR051140">
    <property type="entry name" value="GATA_TF"/>
</dbReference>
<dbReference type="GO" id="GO:0008270">
    <property type="term" value="F:zinc ion binding"/>
    <property type="evidence" value="ECO:0007669"/>
    <property type="project" value="UniProtKB-KW"/>
</dbReference>
<dbReference type="GO" id="GO:0030154">
    <property type="term" value="P:cell differentiation"/>
    <property type="evidence" value="ECO:0007669"/>
    <property type="project" value="TreeGrafter"/>
</dbReference>
<feature type="domain" description="GATA-type" evidence="8">
    <location>
        <begin position="238"/>
        <end position="273"/>
    </location>
</feature>
<keyword evidence="10" id="KW-1185">Reference proteome</keyword>
<evidence type="ECO:0000256" key="7">
    <source>
        <dbReference type="SAM" id="MobiDB-lite"/>
    </source>
</evidence>
<evidence type="ECO:0000256" key="4">
    <source>
        <dbReference type="ARBA" id="ARBA00022833"/>
    </source>
</evidence>
<gene>
    <name evidence="9" type="ORF">HU200_043778</name>
</gene>
<accession>A0A835B2K5</accession>
<dbReference type="PROSITE" id="PS50114">
    <property type="entry name" value="GATA_ZN_FINGER_2"/>
    <property type="match status" value="1"/>
</dbReference>
<dbReference type="SMART" id="SM00401">
    <property type="entry name" value="ZnF_GATA"/>
    <property type="match status" value="1"/>
</dbReference>
<dbReference type="GO" id="GO:0006355">
    <property type="term" value="P:regulation of DNA-templated transcription"/>
    <property type="evidence" value="ECO:0007669"/>
    <property type="project" value="InterPro"/>
</dbReference>
<comment type="similarity">
    <text evidence="1">Belongs to the type IV zinc-finger family. Class A subfamily.</text>
</comment>
<evidence type="ECO:0000313" key="10">
    <source>
        <dbReference type="Proteomes" id="UP000636709"/>
    </source>
</evidence>
<dbReference type="InterPro" id="IPR000679">
    <property type="entry name" value="Znf_GATA"/>
</dbReference>
<dbReference type="GO" id="GO:0005634">
    <property type="term" value="C:nucleus"/>
    <property type="evidence" value="ECO:0007669"/>
    <property type="project" value="TreeGrafter"/>
</dbReference>
<evidence type="ECO:0000256" key="3">
    <source>
        <dbReference type="ARBA" id="ARBA00022771"/>
    </source>
</evidence>
<name>A0A835B2K5_9POAL</name>
<dbReference type="SUPFAM" id="SSF57716">
    <property type="entry name" value="Glucocorticoid receptor-like (DNA-binding domain)"/>
    <property type="match status" value="1"/>
</dbReference>
<evidence type="ECO:0000313" key="9">
    <source>
        <dbReference type="EMBL" id="KAF8685866.1"/>
    </source>
</evidence>
<comment type="caution">
    <text evidence="9">The sequence shown here is derived from an EMBL/GenBank/DDBJ whole genome shotgun (WGS) entry which is preliminary data.</text>
</comment>
<dbReference type="GO" id="GO:0043565">
    <property type="term" value="F:sequence-specific DNA binding"/>
    <property type="evidence" value="ECO:0007669"/>
    <property type="project" value="InterPro"/>
</dbReference>
<dbReference type="OrthoDB" id="2162994at2759"/>
<evidence type="ECO:0000256" key="5">
    <source>
        <dbReference type="ARBA" id="ARBA00023159"/>
    </source>
</evidence>
<organism evidence="9 10">
    <name type="scientific">Digitaria exilis</name>
    <dbReference type="NCBI Taxonomy" id="1010633"/>
    <lineage>
        <taxon>Eukaryota</taxon>
        <taxon>Viridiplantae</taxon>
        <taxon>Streptophyta</taxon>
        <taxon>Embryophyta</taxon>
        <taxon>Tracheophyta</taxon>
        <taxon>Spermatophyta</taxon>
        <taxon>Magnoliopsida</taxon>
        <taxon>Liliopsida</taxon>
        <taxon>Poales</taxon>
        <taxon>Poaceae</taxon>
        <taxon>PACMAD clade</taxon>
        <taxon>Panicoideae</taxon>
        <taxon>Panicodae</taxon>
        <taxon>Paniceae</taxon>
        <taxon>Anthephorinae</taxon>
        <taxon>Digitaria</taxon>
    </lineage>
</organism>